<dbReference type="PANTHER" id="PTHR43221:SF2">
    <property type="entry name" value="PROTEASE HTPX HOMOLOG"/>
    <property type="match status" value="1"/>
</dbReference>
<proteinExistence type="predicted"/>
<dbReference type="GO" id="GO:0006508">
    <property type="term" value="P:proteolysis"/>
    <property type="evidence" value="ECO:0007669"/>
    <property type="project" value="UniProtKB-KW"/>
</dbReference>
<dbReference type="GO" id="GO:0046872">
    <property type="term" value="F:metal ion binding"/>
    <property type="evidence" value="ECO:0007669"/>
    <property type="project" value="UniProtKB-KW"/>
</dbReference>
<keyword evidence="2" id="KW-1003">Cell membrane</keyword>
<evidence type="ECO:0000259" key="12">
    <source>
        <dbReference type="Pfam" id="PF01435"/>
    </source>
</evidence>
<keyword evidence="3" id="KW-0645">Protease</keyword>
<dbReference type="Pfam" id="PF01435">
    <property type="entry name" value="Peptidase_M48"/>
    <property type="match status" value="1"/>
</dbReference>
<evidence type="ECO:0000256" key="1">
    <source>
        <dbReference type="ARBA" id="ARBA00001947"/>
    </source>
</evidence>
<dbReference type="CDD" id="cd07340">
    <property type="entry name" value="M48B_Htpx_like"/>
    <property type="match status" value="1"/>
</dbReference>
<keyword evidence="6" id="KW-0378">Hydrolase</keyword>
<feature type="transmembrane region" description="Helical" evidence="11">
    <location>
        <begin position="219"/>
        <end position="242"/>
    </location>
</feature>
<feature type="transmembrane region" description="Helical" evidence="11">
    <location>
        <begin position="176"/>
        <end position="199"/>
    </location>
</feature>
<dbReference type="InterPro" id="IPR001915">
    <property type="entry name" value="Peptidase_M48"/>
</dbReference>
<evidence type="ECO:0000256" key="2">
    <source>
        <dbReference type="ARBA" id="ARBA00022475"/>
    </source>
</evidence>
<evidence type="ECO:0000256" key="5">
    <source>
        <dbReference type="ARBA" id="ARBA00022723"/>
    </source>
</evidence>
<evidence type="ECO:0000256" key="11">
    <source>
        <dbReference type="SAM" id="Phobius"/>
    </source>
</evidence>
<gene>
    <name evidence="13" type="ORF">MNBD_ALPHA06-709</name>
</gene>
<feature type="domain" description="Peptidase M48" evidence="12">
    <location>
        <begin position="99"/>
        <end position="313"/>
    </location>
</feature>
<dbReference type="GO" id="GO:0004222">
    <property type="term" value="F:metalloendopeptidase activity"/>
    <property type="evidence" value="ECO:0007669"/>
    <property type="project" value="InterPro"/>
</dbReference>
<protein>
    <submittedName>
        <fullName evidence="13">Heat shock protein HtpX</fullName>
    </submittedName>
</protein>
<dbReference type="Gene3D" id="3.30.2010.10">
    <property type="entry name" value="Metalloproteases ('zincins'), catalytic domain"/>
    <property type="match status" value="1"/>
</dbReference>
<dbReference type="InterPro" id="IPR050083">
    <property type="entry name" value="HtpX_protease"/>
</dbReference>
<dbReference type="AlphaFoldDB" id="A0A3B0R5F3"/>
<sequence>MAAYGLQTQIWNNNLKSGVLLAGFPILLTGLLFALVVVFQSLSGSARDLPSGLQAAAFAMPSIIPFALAGAGGWFSIAFFAHQAIIDKSTGAQKVERKDNPKLYNMLENLCISRGLQVPTLRIIETPVRNAYASGVREKSMSVTLTRGLIETLDDAELEAVIAHELTHIRNKDVRLLVIAIIFVGIFSFVGEIMFRGMFRVNLVRNDRYRRSGGGNAGALILIAVLIVAVTWFLAVLVRFAISRRREFLADAGAVELTRNPDAMISALQKISGNSKLNAPPDVQQMFIENAAAGGFKGLFATHPSMEKRIAALVMMGGKVTPTTTGPWG</sequence>
<evidence type="ECO:0000313" key="13">
    <source>
        <dbReference type="EMBL" id="VAV87742.1"/>
    </source>
</evidence>
<keyword evidence="7" id="KW-0862">Zinc</keyword>
<comment type="cofactor">
    <cofactor evidence="1">
        <name>Zn(2+)</name>
        <dbReference type="ChEBI" id="CHEBI:29105"/>
    </cofactor>
</comment>
<keyword evidence="10 11" id="KW-0472">Membrane</keyword>
<dbReference type="EMBL" id="UOEE01000047">
    <property type="protein sequence ID" value="VAV87742.1"/>
    <property type="molecule type" value="Genomic_DNA"/>
</dbReference>
<feature type="transmembrane region" description="Helical" evidence="11">
    <location>
        <begin position="62"/>
        <end position="81"/>
    </location>
</feature>
<keyword evidence="9" id="KW-0482">Metalloprotease</keyword>
<evidence type="ECO:0000256" key="3">
    <source>
        <dbReference type="ARBA" id="ARBA00022670"/>
    </source>
</evidence>
<evidence type="ECO:0000256" key="7">
    <source>
        <dbReference type="ARBA" id="ARBA00022833"/>
    </source>
</evidence>
<name>A0A3B0R5F3_9ZZZZ</name>
<evidence type="ECO:0000256" key="6">
    <source>
        <dbReference type="ARBA" id="ARBA00022801"/>
    </source>
</evidence>
<reference evidence="13" key="1">
    <citation type="submission" date="2018-06" db="EMBL/GenBank/DDBJ databases">
        <authorList>
            <person name="Zhirakovskaya E."/>
        </authorList>
    </citation>
    <scope>NUCLEOTIDE SEQUENCE</scope>
</reference>
<evidence type="ECO:0000256" key="4">
    <source>
        <dbReference type="ARBA" id="ARBA00022692"/>
    </source>
</evidence>
<keyword evidence="5" id="KW-0479">Metal-binding</keyword>
<keyword evidence="13" id="KW-0346">Stress response</keyword>
<evidence type="ECO:0000256" key="9">
    <source>
        <dbReference type="ARBA" id="ARBA00023049"/>
    </source>
</evidence>
<feature type="transmembrane region" description="Helical" evidence="11">
    <location>
        <begin position="20"/>
        <end position="42"/>
    </location>
</feature>
<organism evidence="13">
    <name type="scientific">hydrothermal vent metagenome</name>
    <dbReference type="NCBI Taxonomy" id="652676"/>
    <lineage>
        <taxon>unclassified sequences</taxon>
        <taxon>metagenomes</taxon>
        <taxon>ecological metagenomes</taxon>
    </lineage>
</organism>
<keyword evidence="4 11" id="KW-0812">Transmembrane</keyword>
<dbReference type="PANTHER" id="PTHR43221">
    <property type="entry name" value="PROTEASE HTPX"/>
    <property type="match status" value="1"/>
</dbReference>
<accession>A0A3B0R5F3</accession>
<evidence type="ECO:0000256" key="8">
    <source>
        <dbReference type="ARBA" id="ARBA00022989"/>
    </source>
</evidence>
<evidence type="ECO:0000256" key="10">
    <source>
        <dbReference type="ARBA" id="ARBA00023136"/>
    </source>
</evidence>
<keyword evidence="8 11" id="KW-1133">Transmembrane helix</keyword>